<dbReference type="RefSeq" id="XP_040714727.1">
    <property type="nucleotide sequence ID" value="XM_040863942.1"/>
</dbReference>
<evidence type="ECO:0000313" key="2">
    <source>
        <dbReference type="Proteomes" id="UP000193689"/>
    </source>
</evidence>
<protein>
    <submittedName>
        <fullName evidence="1">Uncharacterized protein</fullName>
    </submittedName>
</protein>
<comment type="caution">
    <text evidence="1">The sequence shown here is derived from an EMBL/GenBank/DDBJ whole genome shotgun (WGS) entry which is preliminary data.</text>
</comment>
<evidence type="ECO:0000313" key="1">
    <source>
        <dbReference type="EMBL" id="ORY63070.1"/>
    </source>
</evidence>
<reference evidence="1 2" key="1">
    <citation type="submission" date="2016-07" db="EMBL/GenBank/DDBJ databases">
        <title>Pervasive Adenine N6-methylation of Active Genes in Fungi.</title>
        <authorList>
            <consortium name="DOE Joint Genome Institute"/>
            <person name="Mondo S.J."/>
            <person name="Dannebaum R.O."/>
            <person name="Kuo R.C."/>
            <person name="Labutti K."/>
            <person name="Haridas S."/>
            <person name="Kuo A."/>
            <person name="Salamov A."/>
            <person name="Ahrendt S.R."/>
            <person name="Lipzen A."/>
            <person name="Sullivan W."/>
            <person name="Andreopoulos W.B."/>
            <person name="Clum A."/>
            <person name="Lindquist E."/>
            <person name="Daum C."/>
            <person name="Ramamoorthy G.K."/>
            <person name="Gryganskyi A."/>
            <person name="Culley D."/>
            <person name="Magnuson J.K."/>
            <person name="James T.Y."/>
            <person name="O'Malley M.A."/>
            <person name="Stajich J.E."/>
            <person name="Spatafora J.W."/>
            <person name="Visel A."/>
            <person name="Grigoriev I.V."/>
        </authorList>
    </citation>
    <scope>NUCLEOTIDE SEQUENCE [LARGE SCALE GENOMIC DNA]</scope>
    <source>
        <strain evidence="1 2">CBS 129021</strain>
    </source>
</reference>
<dbReference type="EMBL" id="MCFJ01000008">
    <property type="protein sequence ID" value="ORY63070.1"/>
    <property type="molecule type" value="Genomic_DNA"/>
</dbReference>
<dbReference type="Proteomes" id="UP000193689">
    <property type="component" value="Unassembled WGS sequence"/>
</dbReference>
<gene>
    <name evidence="1" type="ORF">BCR38DRAFT_485839</name>
</gene>
<dbReference type="InParanoid" id="A0A1Y2DUW2"/>
<dbReference type="GeneID" id="63780154"/>
<keyword evidence="2" id="KW-1185">Reference proteome</keyword>
<sequence>MSEYVKGLNAPNANWFQDKFEALLSPCSGFVLIQPVKFEETDVGASTLLVSKPLKAILPWRKEDDDGCVVVLAFREDFVLYRYENGEMAVRSHGNWLPDQDGNIVETALLAGETPRDESLA</sequence>
<proteinExistence type="predicted"/>
<name>A0A1Y2DUW2_9PEZI</name>
<accession>A0A1Y2DUW2</accession>
<dbReference type="AlphaFoldDB" id="A0A1Y2DUW2"/>
<organism evidence="1 2">
    <name type="scientific">Pseudomassariella vexata</name>
    <dbReference type="NCBI Taxonomy" id="1141098"/>
    <lineage>
        <taxon>Eukaryota</taxon>
        <taxon>Fungi</taxon>
        <taxon>Dikarya</taxon>
        <taxon>Ascomycota</taxon>
        <taxon>Pezizomycotina</taxon>
        <taxon>Sordariomycetes</taxon>
        <taxon>Xylariomycetidae</taxon>
        <taxon>Amphisphaeriales</taxon>
        <taxon>Pseudomassariaceae</taxon>
        <taxon>Pseudomassariella</taxon>
    </lineage>
</organism>